<comment type="caution">
    <text evidence="1">The sequence shown here is derived from an EMBL/GenBank/DDBJ whole genome shotgun (WGS) entry which is preliminary data.</text>
</comment>
<protein>
    <submittedName>
        <fullName evidence="1">Thermosome subunit gamma-like protein</fullName>
    </submittedName>
</protein>
<dbReference type="PANTHER" id="PTHR35757:SF1">
    <property type="entry name" value="THERMOSOME SUBUNIT GAMMA"/>
    <property type="match status" value="1"/>
</dbReference>
<evidence type="ECO:0000313" key="1">
    <source>
        <dbReference type="EMBL" id="KAK1735619.1"/>
    </source>
</evidence>
<dbReference type="AlphaFoldDB" id="A0AAD8XXU9"/>
<reference evidence="1" key="1">
    <citation type="submission" date="2023-06" db="EMBL/GenBank/DDBJ databases">
        <title>Survivors Of The Sea: Transcriptome response of Skeletonema marinoi to long-term dormancy.</title>
        <authorList>
            <person name="Pinder M.I.M."/>
            <person name="Kourtchenko O."/>
            <person name="Robertson E.K."/>
            <person name="Larsson T."/>
            <person name="Maumus F."/>
            <person name="Osuna-Cruz C.M."/>
            <person name="Vancaester E."/>
            <person name="Stenow R."/>
            <person name="Vandepoele K."/>
            <person name="Ploug H."/>
            <person name="Bruchert V."/>
            <person name="Godhe A."/>
            <person name="Topel M."/>
        </authorList>
    </citation>
    <scope>NUCLEOTIDE SEQUENCE</scope>
    <source>
        <strain evidence="1">R05AC</strain>
    </source>
</reference>
<keyword evidence="2" id="KW-1185">Reference proteome</keyword>
<organism evidence="1 2">
    <name type="scientific">Skeletonema marinoi</name>
    <dbReference type="NCBI Taxonomy" id="267567"/>
    <lineage>
        <taxon>Eukaryota</taxon>
        <taxon>Sar</taxon>
        <taxon>Stramenopiles</taxon>
        <taxon>Ochrophyta</taxon>
        <taxon>Bacillariophyta</taxon>
        <taxon>Coscinodiscophyceae</taxon>
        <taxon>Thalassiosirophycidae</taxon>
        <taxon>Thalassiosirales</taxon>
        <taxon>Skeletonemataceae</taxon>
        <taxon>Skeletonema</taxon>
        <taxon>Skeletonema marinoi-dohrnii complex</taxon>
    </lineage>
</organism>
<accession>A0AAD8XXU9</accession>
<gene>
    <name evidence="1" type="ORF">QTG54_013782</name>
</gene>
<evidence type="ECO:0000313" key="2">
    <source>
        <dbReference type="Proteomes" id="UP001224775"/>
    </source>
</evidence>
<dbReference type="PANTHER" id="PTHR35757">
    <property type="entry name" value="THERMOSOME SUBUNIT GAMMA"/>
    <property type="match status" value="1"/>
</dbReference>
<dbReference type="EMBL" id="JATAAI010000033">
    <property type="protein sequence ID" value="KAK1735619.1"/>
    <property type="molecule type" value="Genomic_DNA"/>
</dbReference>
<dbReference type="Proteomes" id="UP001224775">
    <property type="component" value="Unassembled WGS sequence"/>
</dbReference>
<name>A0AAD8XXU9_9STRA</name>
<sequence>MERCDSDSDDATQHRNSDFILSEHHALFETAGRCTYWLWSTTNNTIMTLVNSSILIAGFIISSGSAFSSPRRSNHRGAGQFQLFIASENYSSIDVTPPNKSKGSLFTNKTPSPYIRIQKRGRHYDVQTAVTTFQKKNEKTTVDLHSQIHFGDSNYFNYFNDEEQFGSLYDKVLYELIVEDKFLERSATTKHSHIVRTLLPTVDNLNPIAPTAADRNTASQYGLQCQVDGIQYCRENWIHADVTRQEFLNVLAKEETKEGGRTQTSSTNQQQPLWALASTTATYPGSEAFTALLRPLTTTTNSASVQLTRRLFTHLFLPGDALSGWIRAILWFGVPAPELSILLVDWSSLSYIGRGKRRRQGNDTAEDKGIAPISPIAAPVLLSLLTGNWGTARRLVFGQVLVGGQSSEDTSKNGVLIEKRNEHAMNVLRETLRLESDRDDHDYGSQKRQKRIALLYGAGHCRDLHGRLEEEGYVPVRTEWRTAFRASAPKWGDYFNVDRDFSKQNKSTEGISSGTGLSSALSQYGEGLMSSLSTSALESAAVGLVVLPLYLLIGGLDWVSTLQELGLAFENGQYLDAMAGMILYLVRHVALYVGISKFVIDWGGDNGIVEEQQ</sequence>
<proteinExistence type="predicted"/>